<evidence type="ECO:0000313" key="1">
    <source>
        <dbReference type="EMBL" id="OQM40603.1"/>
    </source>
</evidence>
<dbReference type="GO" id="GO:0003677">
    <property type="term" value="F:DNA binding"/>
    <property type="evidence" value="ECO:0007669"/>
    <property type="project" value="InterPro"/>
</dbReference>
<gene>
    <name evidence="1" type="ORF">BZK42_18765</name>
</gene>
<comment type="caution">
    <text evidence="1">The sequence shown here is derived from an EMBL/GenBank/DDBJ whole genome shotgun (WGS) entry which is preliminary data.</text>
</comment>
<evidence type="ECO:0008006" key="3">
    <source>
        <dbReference type="Google" id="ProtNLM"/>
    </source>
</evidence>
<name>A0A1V8NW51_CITBR</name>
<dbReference type="RefSeq" id="WP_080859786.1">
    <property type="nucleotide sequence ID" value="NZ_CP099379.1"/>
</dbReference>
<organism evidence="1 2">
    <name type="scientific">Citrobacter braakii</name>
    <dbReference type="NCBI Taxonomy" id="57706"/>
    <lineage>
        <taxon>Bacteria</taxon>
        <taxon>Pseudomonadati</taxon>
        <taxon>Pseudomonadota</taxon>
        <taxon>Gammaproteobacteria</taxon>
        <taxon>Enterobacterales</taxon>
        <taxon>Enterobacteriaceae</taxon>
        <taxon>Citrobacter</taxon>
        <taxon>Citrobacter freundii complex</taxon>
    </lineage>
</organism>
<dbReference type="EMBL" id="NAEW01000009">
    <property type="protein sequence ID" value="OQM40603.1"/>
    <property type="molecule type" value="Genomic_DNA"/>
</dbReference>
<dbReference type="Proteomes" id="UP000192573">
    <property type="component" value="Unassembled WGS sequence"/>
</dbReference>
<dbReference type="Pfam" id="PF01527">
    <property type="entry name" value="HTH_Tnp_1"/>
    <property type="match status" value="1"/>
</dbReference>
<evidence type="ECO:0000313" key="2">
    <source>
        <dbReference type="Proteomes" id="UP000192573"/>
    </source>
</evidence>
<dbReference type="InterPro" id="IPR002514">
    <property type="entry name" value="Transposase_8"/>
</dbReference>
<sequence>MVERSDRPEISVAKLAREHGINDNRLFKWPNELCHYRLTRFGNTTAMRPEHLPLS</sequence>
<proteinExistence type="predicted"/>
<protein>
    <recommendedName>
        <fullName evidence="3">Transposase</fullName>
    </recommendedName>
</protein>
<accession>A0A1V8NW51</accession>
<dbReference type="GO" id="GO:0004803">
    <property type="term" value="F:transposase activity"/>
    <property type="evidence" value="ECO:0007669"/>
    <property type="project" value="InterPro"/>
</dbReference>
<reference evidence="1 2" key="1">
    <citation type="submission" date="2017-03" db="EMBL/GenBank/DDBJ databases">
        <authorList>
            <person name="Afonso C.L."/>
            <person name="Miller P.J."/>
            <person name="Scott M.A."/>
            <person name="Spackman E."/>
            <person name="Goraichik I."/>
            <person name="Dimitrov K.M."/>
            <person name="Suarez D.L."/>
            <person name="Swayne D.E."/>
        </authorList>
    </citation>
    <scope>NUCLEOTIDE SEQUENCE [LARGE SCALE GENOMIC DNA]</scope>
    <source>
        <strain evidence="1 2">ATCC 51113</strain>
    </source>
</reference>
<dbReference type="GO" id="GO:0006313">
    <property type="term" value="P:DNA transposition"/>
    <property type="evidence" value="ECO:0007669"/>
    <property type="project" value="InterPro"/>
</dbReference>
<dbReference type="AlphaFoldDB" id="A0A1V8NW51"/>